<evidence type="ECO:0000313" key="2">
    <source>
        <dbReference type="EMBL" id="GIY10925.1"/>
    </source>
</evidence>
<evidence type="ECO:0000313" key="3">
    <source>
        <dbReference type="Proteomes" id="UP001054945"/>
    </source>
</evidence>
<comment type="caution">
    <text evidence="2">The sequence shown here is derived from an EMBL/GenBank/DDBJ whole genome shotgun (WGS) entry which is preliminary data.</text>
</comment>
<accession>A0AAV4QS51</accession>
<keyword evidence="1" id="KW-0472">Membrane</keyword>
<reference evidence="2 3" key="1">
    <citation type="submission" date="2021-06" db="EMBL/GenBank/DDBJ databases">
        <title>Caerostris extrusa draft genome.</title>
        <authorList>
            <person name="Kono N."/>
            <person name="Arakawa K."/>
        </authorList>
    </citation>
    <scope>NUCLEOTIDE SEQUENCE [LARGE SCALE GENOMIC DNA]</scope>
</reference>
<keyword evidence="1" id="KW-1133">Transmembrane helix</keyword>
<feature type="transmembrane region" description="Helical" evidence="1">
    <location>
        <begin position="7"/>
        <end position="25"/>
    </location>
</feature>
<keyword evidence="1" id="KW-0812">Transmembrane</keyword>
<gene>
    <name evidence="2" type="ORF">CEXT_219691</name>
</gene>
<keyword evidence="3" id="KW-1185">Reference proteome</keyword>
<evidence type="ECO:0000256" key="1">
    <source>
        <dbReference type="SAM" id="Phobius"/>
    </source>
</evidence>
<sequence>MDNFLNLPVFISVFHILASLFWYGYSFAFPPNVENATQIYVSLGFVQYFRVADDHFNTSCSYQPSSGDGEGICSVFASVVSKAVQHHKTSRAPEIYAQNCFNIVENLSNRQIVAHQFYRLTYFVWNSAWHSRERPEFN</sequence>
<proteinExistence type="predicted"/>
<organism evidence="2 3">
    <name type="scientific">Caerostris extrusa</name>
    <name type="common">Bark spider</name>
    <name type="synonym">Caerostris bankana</name>
    <dbReference type="NCBI Taxonomy" id="172846"/>
    <lineage>
        <taxon>Eukaryota</taxon>
        <taxon>Metazoa</taxon>
        <taxon>Ecdysozoa</taxon>
        <taxon>Arthropoda</taxon>
        <taxon>Chelicerata</taxon>
        <taxon>Arachnida</taxon>
        <taxon>Araneae</taxon>
        <taxon>Araneomorphae</taxon>
        <taxon>Entelegynae</taxon>
        <taxon>Araneoidea</taxon>
        <taxon>Araneidae</taxon>
        <taxon>Caerostris</taxon>
    </lineage>
</organism>
<name>A0AAV4QS51_CAEEX</name>
<dbReference type="AlphaFoldDB" id="A0AAV4QS51"/>
<dbReference type="EMBL" id="BPLR01006581">
    <property type="protein sequence ID" value="GIY10925.1"/>
    <property type="molecule type" value="Genomic_DNA"/>
</dbReference>
<dbReference type="Proteomes" id="UP001054945">
    <property type="component" value="Unassembled WGS sequence"/>
</dbReference>
<protein>
    <submittedName>
        <fullName evidence="2">Uncharacterized protein</fullName>
    </submittedName>
</protein>